<comment type="caution">
    <text evidence="1">The sequence shown here is derived from an EMBL/GenBank/DDBJ whole genome shotgun (WGS) entry which is preliminary data.</text>
</comment>
<name>A0A9P0QRA8_9ASCO</name>
<dbReference type="AlphaFoldDB" id="A0A9P0QRA8"/>
<evidence type="ECO:0000313" key="2">
    <source>
        <dbReference type="Proteomes" id="UP000837801"/>
    </source>
</evidence>
<evidence type="ECO:0000313" key="1">
    <source>
        <dbReference type="EMBL" id="CAH2352965.1"/>
    </source>
</evidence>
<accession>A0A9P0QRA8</accession>
<keyword evidence="2" id="KW-1185">Reference proteome</keyword>
<protein>
    <submittedName>
        <fullName evidence="1">Uncharacterized protein</fullName>
    </submittedName>
</protein>
<proteinExistence type="predicted"/>
<organism evidence="1 2">
    <name type="scientific">[Candida] railenensis</name>
    <dbReference type="NCBI Taxonomy" id="45579"/>
    <lineage>
        <taxon>Eukaryota</taxon>
        <taxon>Fungi</taxon>
        <taxon>Dikarya</taxon>
        <taxon>Ascomycota</taxon>
        <taxon>Saccharomycotina</taxon>
        <taxon>Pichiomycetes</taxon>
        <taxon>Debaryomycetaceae</taxon>
        <taxon>Kurtzmaniella</taxon>
    </lineage>
</organism>
<dbReference type="OrthoDB" id="4010645at2759"/>
<sequence length="53" mass="5950">MISTPVAPVNKMTAQEKEAQIMQEIRASQVKFEPKFETTFLGQIFGISFKTTA</sequence>
<gene>
    <name evidence="1" type="ORF">CLIB1423_08S04874</name>
</gene>
<reference evidence="1" key="1">
    <citation type="submission" date="2022-03" db="EMBL/GenBank/DDBJ databases">
        <authorList>
            <person name="Legras J.-L."/>
            <person name="Devillers H."/>
            <person name="Grondin C."/>
        </authorList>
    </citation>
    <scope>NUCLEOTIDE SEQUENCE</scope>
    <source>
        <strain evidence="1">CLIB 1423</strain>
    </source>
</reference>
<dbReference type="EMBL" id="CAKXYY010000008">
    <property type="protein sequence ID" value="CAH2352965.1"/>
    <property type="molecule type" value="Genomic_DNA"/>
</dbReference>
<dbReference type="Proteomes" id="UP000837801">
    <property type="component" value="Unassembled WGS sequence"/>
</dbReference>